<evidence type="ECO:0000256" key="2">
    <source>
        <dbReference type="ARBA" id="ARBA00022908"/>
    </source>
</evidence>
<feature type="domain" description="Core-binding (CB)" evidence="7">
    <location>
        <begin position="60"/>
        <end position="134"/>
    </location>
</feature>
<accession>A0A285NJQ5</accession>
<evidence type="ECO:0000259" key="7">
    <source>
        <dbReference type="PROSITE" id="PS51900"/>
    </source>
</evidence>
<dbReference type="InterPro" id="IPR002104">
    <property type="entry name" value="Integrase_catalytic"/>
</dbReference>
<comment type="similarity">
    <text evidence="1">Belongs to the 'phage' integrase family.</text>
</comment>
<evidence type="ECO:0000256" key="5">
    <source>
        <dbReference type="PROSITE-ProRule" id="PRU01248"/>
    </source>
</evidence>
<dbReference type="AlphaFoldDB" id="A0A285NJQ5"/>
<dbReference type="PANTHER" id="PTHR30349">
    <property type="entry name" value="PHAGE INTEGRASE-RELATED"/>
    <property type="match status" value="1"/>
</dbReference>
<dbReference type="InterPro" id="IPR011010">
    <property type="entry name" value="DNA_brk_join_enz"/>
</dbReference>
<evidence type="ECO:0000259" key="6">
    <source>
        <dbReference type="PROSITE" id="PS51898"/>
    </source>
</evidence>
<proteinExistence type="inferred from homology"/>
<evidence type="ECO:0000256" key="3">
    <source>
        <dbReference type="ARBA" id="ARBA00023125"/>
    </source>
</evidence>
<dbReference type="RefSeq" id="WP_097000665.1">
    <property type="nucleotide sequence ID" value="NZ_OBEI01000006.1"/>
</dbReference>
<dbReference type="GO" id="GO:0015074">
    <property type="term" value="P:DNA integration"/>
    <property type="evidence" value="ECO:0007669"/>
    <property type="project" value="UniProtKB-KW"/>
</dbReference>
<dbReference type="PANTHER" id="PTHR30349:SF41">
    <property type="entry name" value="INTEGRASE_RECOMBINASE PROTEIN MJ0367-RELATED"/>
    <property type="match status" value="1"/>
</dbReference>
<keyword evidence="2" id="KW-0229">DNA integration</keyword>
<dbReference type="InterPro" id="IPR013762">
    <property type="entry name" value="Integrase-like_cat_sf"/>
</dbReference>
<dbReference type="EMBL" id="OBEI01000006">
    <property type="protein sequence ID" value="SNZ09187.1"/>
    <property type="molecule type" value="Genomic_DNA"/>
</dbReference>
<gene>
    <name evidence="8" type="ORF">SAMN06265182_1500</name>
</gene>
<dbReference type="OrthoDB" id="9801717at2"/>
<dbReference type="Pfam" id="PF00589">
    <property type="entry name" value="Phage_integrase"/>
    <property type="match status" value="1"/>
</dbReference>
<evidence type="ECO:0000313" key="9">
    <source>
        <dbReference type="Proteomes" id="UP000219036"/>
    </source>
</evidence>
<keyword evidence="9" id="KW-1185">Reference proteome</keyword>
<dbReference type="InterPro" id="IPR044068">
    <property type="entry name" value="CB"/>
</dbReference>
<evidence type="ECO:0000313" key="8">
    <source>
        <dbReference type="EMBL" id="SNZ09187.1"/>
    </source>
</evidence>
<keyword evidence="3 5" id="KW-0238">DNA-binding</keyword>
<dbReference type="GO" id="GO:0003677">
    <property type="term" value="F:DNA binding"/>
    <property type="evidence" value="ECO:0007669"/>
    <property type="project" value="UniProtKB-UniRule"/>
</dbReference>
<protein>
    <submittedName>
        <fullName evidence="8">Site-specific recombinase XerD</fullName>
    </submittedName>
</protein>
<sequence>MIKLTLKGNFVAEEELKDLLDYYFKGKFYKKGKQYVISGNSYVYRKIVMNFPEKDIHPTCYLYPIIEADNISKRTKKLYFQINKSFIEFVGKKPEEVQKKDIQAYIDYLIKKKKRLSTIKTSYMALRLFYEKMMGYLDLEDIQIPKSEENIPDVLTRKEVMRLIKSIKNPKHRLIIQLAYSCGLKLKEVISIKVKDIDFEKGKLKVTGKNKREIPIPESLLEEIRKYLKDFYLKEAKGSQYLFFSRDKNRPISSRSVEIMFKKALLETGLSTRYRFSVLRDSYVVHLIEKDFCIDTISELTGMKENKIQNKYRFYINMVKKNKIPNMLDFSDVA</sequence>
<name>A0A285NJQ5_9AQUI</name>
<dbReference type="InterPro" id="IPR004107">
    <property type="entry name" value="Integrase_SAM-like_N"/>
</dbReference>
<evidence type="ECO:0000256" key="4">
    <source>
        <dbReference type="ARBA" id="ARBA00023172"/>
    </source>
</evidence>
<keyword evidence="4" id="KW-0233">DNA recombination</keyword>
<dbReference type="PROSITE" id="PS51900">
    <property type="entry name" value="CB"/>
    <property type="match status" value="1"/>
</dbReference>
<dbReference type="PROSITE" id="PS51898">
    <property type="entry name" value="TYR_RECOMBINASE"/>
    <property type="match status" value="1"/>
</dbReference>
<reference evidence="9" key="1">
    <citation type="submission" date="2017-09" db="EMBL/GenBank/DDBJ databases">
        <authorList>
            <person name="Varghese N."/>
            <person name="Submissions S."/>
        </authorList>
    </citation>
    <scope>NUCLEOTIDE SEQUENCE [LARGE SCALE GENOMIC DNA]</scope>
    <source>
        <strain evidence="9">DSM 15103</strain>
    </source>
</reference>
<dbReference type="SUPFAM" id="SSF56349">
    <property type="entry name" value="DNA breaking-rejoining enzymes"/>
    <property type="match status" value="1"/>
</dbReference>
<dbReference type="InterPro" id="IPR050090">
    <property type="entry name" value="Tyrosine_recombinase_XerCD"/>
</dbReference>
<dbReference type="Gene3D" id="1.10.443.10">
    <property type="entry name" value="Intergrase catalytic core"/>
    <property type="match status" value="1"/>
</dbReference>
<evidence type="ECO:0000256" key="1">
    <source>
        <dbReference type="ARBA" id="ARBA00008857"/>
    </source>
</evidence>
<organism evidence="8 9">
    <name type="scientific">Persephonella hydrogeniphila</name>
    <dbReference type="NCBI Taxonomy" id="198703"/>
    <lineage>
        <taxon>Bacteria</taxon>
        <taxon>Pseudomonadati</taxon>
        <taxon>Aquificota</taxon>
        <taxon>Aquificia</taxon>
        <taxon>Aquificales</taxon>
        <taxon>Hydrogenothermaceae</taxon>
        <taxon>Persephonella</taxon>
    </lineage>
</organism>
<feature type="domain" description="Tyr recombinase" evidence="6">
    <location>
        <begin position="150"/>
        <end position="329"/>
    </location>
</feature>
<dbReference type="Gene3D" id="1.10.150.130">
    <property type="match status" value="1"/>
</dbReference>
<dbReference type="InterPro" id="IPR010998">
    <property type="entry name" value="Integrase_recombinase_N"/>
</dbReference>
<dbReference type="Pfam" id="PF13495">
    <property type="entry name" value="Phage_int_SAM_4"/>
    <property type="match status" value="1"/>
</dbReference>
<dbReference type="Proteomes" id="UP000219036">
    <property type="component" value="Unassembled WGS sequence"/>
</dbReference>
<dbReference type="GO" id="GO:0006310">
    <property type="term" value="P:DNA recombination"/>
    <property type="evidence" value="ECO:0007669"/>
    <property type="project" value="UniProtKB-KW"/>
</dbReference>